<dbReference type="OrthoDB" id="27268at10239"/>
<dbReference type="EMBL" id="KU963248">
    <property type="protein sequence ID" value="AMS02579.1"/>
    <property type="molecule type" value="Genomic_DNA"/>
</dbReference>
<dbReference type="GeneID" id="29124997"/>
<evidence type="ECO:0000313" key="2">
    <source>
        <dbReference type="EMBL" id="AMS02579.1"/>
    </source>
</evidence>
<keyword evidence="3" id="KW-1185">Reference proteome</keyword>
<dbReference type="RefSeq" id="YP_009301089.1">
    <property type="nucleotide sequence ID" value="NC_031230.1"/>
</dbReference>
<feature type="compositionally biased region" description="Basic residues" evidence="1">
    <location>
        <begin position="18"/>
        <end position="28"/>
    </location>
</feature>
<protein>
    <recommendedName>
        <fullName evidence="4">Head-to-tail stopper</fullName>
    </recommendedName>
</protein>
<feature type="region of interest" description="Disordered" evidence="1">
    <location>
        <begin position="1"/>
        <end position="36"/>
    </location>
</feature>
<organism evidence="2 3">
    <name type="scientific">Gordonia phage Yvonnetastic</name>
    <dbReference type="NCBI Taxonomy" id="1821566"/>
    <lineage>
        <taxon>Viruses</taxon>
        <taxon>Duplodnaviria</taxon>
        <taxon>Heunggongvirae</taxon>
        <taxon>Uroviricota</taxon>
        <taxon>Caudoviricetes</taxon>
        <taxon>Yvonnevirus</taxon>
        <taxon>Yvonnevirus yvonnetastic</taxon>
        <taxon>Gordonia virus Yvonnetastic</taxon>
    </lineage>
</organism>
<evidence type="ECO:0000256" key="1">
    <source>
        <dbReference type="SAM" id="MobiDB-lite"/>
    </source>
</evidence>
<evidence type="ECO:0000313" key="3">
    <source>
        <dbReference type="Proteomes" id="UP000201371"/>
    </source>
</evidence>
<name>A0A142K8Z6_9CAUD</name>
<dbReference type="KEGG" id="vg:29124997"/>
<accession>A0A142K8Z6</accession>
<sequence>MPSDFMVIHRPSTDRTTRQKHGNAGKSRRSLEPSHEVPCIISYTDTDSFDDPEYQRDGRTVDAKAWYDAPEDVMASDLIELPDGLLYRIIGKPLPRKSGLTGRVMRTLVELTRTEG</sequence>
<proteinExistence type="predicted"/>
<evidence type="ECO:0008006" key="4">
    <source>
        <dbReference type="Google" id="ProtNLM"/>
    </source>
</evidence>
<dbReference type="Proteomes" id="UP000201371">
    <property type="component" value="Segment"/>
</dbReference>
<gene>
    <name evidence="2" type="primary">35</name>
    <name evidence="2" type="ORF">SEA_YVONNETASTIC_35</name>
</gene>
<reference evidence="3" key="1">
    <citation type="submission" date="2016-03" db="EMBL/GenBank/DDBJ databases">
        <authorList>
            <person name="Ploux O."/>
        </authorList>
    </citation>
    <scope>NUCLEOTIDE SEQUENCE [LARGE SCALE GENOMIC DNA]</scope>
</reference>